<dbReference type="PANTHER" id="PTHR43174">
    <property type="entry name" value="UDP-N-ACETYLGLUCOSAMINE 2-EPIMERASE"/>
    <property type="match status" value="1"/>
</dbReference>
<dbReference type="PANTHER" id="PTHR43174:SF2">
    <property type="entry name" value="UDP-N-ACETYLGLUCOSAMINE 2-EPIMERASE"/>
    <property type="match status" value="1"/>
</dbReference>
<dbReference type="Pfam" id="PF02350">
    <property type="entry name" value="Epimerase_2"/>
    <property type="match status" value="1"/>
</dbReference>
<comment type="similarity">
    <text evidence="3 5">Belongs to the UDP-N-acetylglucosamine 2-epimerase family.</text>
</comment>
<dbReference type="Proteomes" id="UP000587991">
    <property type="component" value="Unassembled WGS sequence"/>
</dbReference>
<dbReference type="EMBL" id="JABAIM010000001">
    <property type="protein sequence ID" value="NLR75019.1"/>
    <property type="molecule type" value="Genomic_DNA"/>
</dbReference>
<dbReference type="GO" id="GO:0008761">
    <property type="term" value="F:UDP-N-acetylglucosamine 2-epimerase activity"/>
    <property type="evidence" value="ECO:0007669"/>
    <property type="project" value="UniProtKB-EC"/>
</dbReference>
<keyword evidence="1 5" id="KW-0413">Isomerase</keyword>
<evidence type="ECO:0000259" key="6">
    <source>
        <dbReference type="Pfam" id="PF02350"/>
    </source>
</evidence>
<dbReference type="CDD" id="cd03786">
    <property type="entry name" value="GTB_UDP-GlcNAc_2-Epimerase"/>
    <property type="match status" value="1"/>
</dbReference>
<dbReference type="Gene3D" id="3.40.50.2000">
    <property type="entry name" value="Glycogen Phosphorylase B"/>
    <property type="match status" value="2"/>
</dbReference>
<dbReference type="NCBIfam" id="TIGR00236">
    <property type="entry name" value="wecB"/>
    <property type="match status" value="1"/>
</dbReference>
<dbReference type="RefSeq" id="WP_168876581.1">
    <property type="nucleotide sequence ID" value="NZ_JABAIM010000001.1"/>
</dbReference>
<evidence type="ECO:0000256" key="1">
    <source>
        <dbReference type="ARBA" id="ARBA00023235"/>
    </source>
</evidence>
<accession>A0A847SCE8</accession>
<comment type="catalytic activity">
    <reaction evidence="2">
        <text>UDP-N-acetyl-alpha-D-glucosamine = UDP-N-acetyl-alpha-D-mannosamine</text>
        <dbReference type="Rhea" id="RHEA:17213"/>
        <dbReference type="ChEBI" id="CHEBI:57705"/>
        <dbReference type="ChEBI" id="CHEBI:68623"/>
        <dbReference type="EC" id="5.1.3.14"/>
    </reaction>
</comment>
<comment type="caution">
    <text evidence="7">The sequence shown here is derived from an EMBL/GenBank/DDBJ whole genome shotgun (WGS) entry which is preliminary data.</text>
</comment>
<reference evidence="7 8" key="1">
    <citation type="submission" date="2020-04" db="EMBL/GenBank/DDBJ databases">
        <title>Draft genome of Leeia sp. IMCC25680.</title>
        <authorList>
            <person name="Song J."/>
            <person name="Cho J.-C."/>
        </authorList>
    </citation>
    <scope>NUCLEOTIDE SEQUENCE [LARGE SCALE GENOMIC DNA]</scope>
    <source>
        <strain evidence="7 8">IMCC25680</strain>
    </source>
</reference>
<dbReference type="AlphaFoldDB" id="A0A847SCE8"/>
<evidence type="ECO:0000313" key="7">
    <source>
        <dbReference type="EMBL" id="NLR75019.1"/>
    </source>
</evidence>
<evidence type="ECO:0000313" key="8">
    <source>
        <dbReference type="Proteomes" id="UP000587991"/>
    </source>
</evidence>
<name>A0A847SCE8_9NEIS</name>
<dbReference type="EC" id="5.1.3.14" evidence="4"/>
<proteinExistence type="inferred from homology"/>
<dbReference type="InterPro" id="IPR003331">
    <property type="entry name" value="UDP_GlcNAc_Epimerase_2_dom"/>
</dbReference>
<evidence type="ECO:0000256" key="4">
    <source>
        <dbReference type="ARBA" id="ARBA00038858"/>
    </source>
</evidence>
<evidence type="ECO:0000256" key="3">
    <source>
        <dbReference type="ARBA" id="ARBA00038209"/>
    </source>
</evidence>
<keyword evidence="8" id="KW-1185">Reference proteome</keyword>
<organism evidence="7 8">
    <name type="scientific">Leeia aquatica</name>
    <dbReference type="NCBI Taxonomy" id="2725557"/>
    <lineage>
        <taxon>Bacteria</taxon>
        <taxon>Pseudomonadati</taxon>
        <taxon>Pseudomonadota</taxon>
        <taxon>Betaproteobacteria</taxon>
        <taxon>Neisseriales</taxon>
        <taxon>Leeiaceae</taxon>
        <taxon>Leeia</taxon>
    </lineage>
</organism>
<gene>
    <name evidence="7" type="primary">wecB</name>
    <name evidence="7" type="ORF">HF682_07595</name>
</gene>
<sequence length="383" mass="42039">MKKICIVIGTRPEAIKMAPVVHALRAYPDVFDVCLCSTGQHTTMLKDALSVFNIEADVELDVMRPGQSLAQLTCRLLSGLDSYFASACPDIVLVHGDTTSAMVGAMAAFYRGITVGHVEAGLRTGNLCSPFPEEYNRKCVALSAEYHFAPTMAACANLKSEGVVPERVYKTGNTVIDALLFTITRLESSSSEQERLNHHFSSMIKFDLQNTPYVLITAHRRENFGDGIRNICFSIDALARANPNIRFIYPVHLNPQVRDVVEDKLAGIDNVSLIPPQDYMCFAWLLRHCLFIMTDSGGIQEEAPALGKPVLVLRDTSERPEAIEAGTARLVTTDPGRIIHEAQRLIDDNAAYASMVQAINPFGDGHAAKYIAEHLKNMGNASE</sequence>
<feature type="domain" description="UDP-N-acetylglucosamine 2-epimerase" evidence="6">
    <location>
        <begin position="30"/>
        <end position="376"/>
    </location>
</feature>
<protein>
    <recommendedName>
        <fullName evidence="4">UDP-N-acetylglucosamine 2-epimerase (non-hydrolyzing)</fullName>
        <ecNumber evidence="4">5.1.3.14</ecNumber>
    </recommendedName>
</protein>
<evidence type="ECO:0000256" key="2">
    <source>
        <dbReference type="ARBA" id="ARBA00036080"/>
    </source>
</evidence>
<dbReference type="SUPFAM" id="SSF53756">
    <property type="entry name" value="UDP-Glycosyltransferase/glycogen phosphorylase"/>
    <property type="match status" value="1"/>
</dbReference>
<dbReference type="InterPro" id="IPR029767">
    <property type="entry name" value="WecB-like"/>
</dbReference>
<evidence type="ECO:0000256" key="5">
    <source>
        <dbReference type="RuleBase" id="RU003513"/>
    </source>
</evidence>